<keyword evidence="2" id="KW-1185">Reference proteome</keyword>
<dbReference type="SUPFAM" id="SSF53448">
    <property type="entry name" value="Nucleotide-diphospho-sugar transferases"/>
    <property type="match status" value="1"/>
</dbReference>
<reference evidence="1" key="1">
    <citation type="submission" date="2016-11" db="EMBL/GenBank/DDBJ databases">
        <authorList>
            <person name="Varghese N."/>
            <person name="Submissions S."/>
        </authorList>
    </citation>
    <scope>NUCLEOTIDE SEQUENCE [LARGE SCALE GENOMIC DNA]</scope>
    <source>
        <strain evidence="1">DSM 16785</strain>
    </source>
</reference>
<accession>A0A1M4SKD1</accession>
<organism evidence="1 2">
    <name type="scientific">Marinitoga hydrogenitolerans (strain DSM 16785 / JCM 12826 / AT1271)</name>
    <dbReference type="NCBI Taxonomy" id="1122195"/>
    <lineage>
        <taxon>Bacteria</taxon>
        <taxon>Thermotogati</taxon>
        <taxon>Thermotogota</taxon>
        <taxon>Thermotogae</taxon>
        <taxon>Petrotogales</taxon>
        <taxon>Petrotogaceae</taxon>
        <taxon>Marinitoga</taxon>
    </lineage>
</organism>
<protein>
    <recommendedName>
        <fullName evidence="3">Glycosyltransferase 2-like domain-containing protein</fullName>
    </recommendedName>
</protein>
<dbReference type="STRING" id="1122195.SAMN02745164_00216"/>
<dbReference type="InterPro" id="IPR029044">
    <property type="entry name" value="Nucleotide-diphossugar_trans"/>
</dbReference>
<dbReference type="OrthoDB" id="41953at2"/>
<dbReference type="EMBL" id="FQUI01000002">
    <property type="protein sequence ID" value="SHE32629.1"/>
    <property type="molecule type" value="Genomic_DNA"/>
</dbReference>
<gene>
    <name evidence="1" type="ORF">SAMN02745164_00216</name>
</gene>
<evidence type="ECO:0000313" key="1">
    <source>
        <dbReference type="EMBL" id="SHE32629.1"/>
    </source>
</evidence>
<dbReference type="Proteomes" id="UP000184334">
    <property type="component" value="Unassembled WGS sequence"/>
</dbReference>
<evidence type="ECO:0000313" key="2">
    <source>
        <dbReference type="Proteomes" id="UP000184334"/>
    </source>
</evidence>
<evidence type="ECO:0008006" key="3">
    <source>
        <dbReference type="Google" id="ProtNLM"/>
    </source>
</evidence>
<dbReference type="RefSeq" id="WP_072862536.1">
    <property type="nucleotide sequence ID" value="NZ_FQUI01000002.1"/>
</dbReference>
<comment type="caution">
    <text evidence="1">The sequence shown here is derived from an EMBL/GenBank/DDBJ whole genome shotgun (WGS) entry which is preliminary data.</text>
</comment>
<dbReference type="AlphaFoldDB" id="A0A1M4SKD1"/>
<sequence length="386" mass="46396">MKFAIVINTYIRVNENLVDNFDHPTPLNEFEQKNTLYKTIKSINNLNMDENDELNVYIFSIAAHENTSHDDEIKEKTEKILKKLKFKYYLYTNTDIKKYREKYNSNFFSTKGYSEIRNLGFIFPTMNNEDIIIQIDDDELLRKNYIIKAKEILTKNPDKYLITAPYEKNETIRILGKDILKSWRKNESMDKDIIRLSKTNDLKEAIFGFGGNMIIRKEFAQKMFYPLEIPRGEDFALLLASRLIYENGNEYAGIKPKDPIFKTYYCPEKDITIIHEPPYVPSKDFIFYVEKNLKRFILEWLMIKGQNKLKFEDLKKYSIYLYEMIGYEDFKSKVKEILSELKSKYDVTILEKEIFDYFDKYSKINRFEEYQKKQKEYMKFVESLCF</sequence>
<proteinExistence type="predicted"/>
<dbReference type="Gene3D" id="3.90.550.10">
    <property type="entry name" value="Spore Coat Polysaccharide Biosynthesis Protein SpsA, Chain A"/>
    <property type="match status" value="1"/>
</dbReference>
<name>A0A1M4SKD1_MARH1</name>